<keyword evidence="3" id="KW-1185">Reference proteome</keyword>
<keyword evidence="1" id="KW-0812">Transmembrane</keyword>
<organism evidence="2 3">
    <name type="scientific">Populus alba x Populus x berolinensis</name>
    <dbReference type="NCBI Taxonomy" id="444605"/>
    <lineage>
        <taxon>Eukaryota</taxon>
        <taxon>Viridiplantae</taxon>
        <taxon>Streptophyta</taxon>
        <taxon>Embryophyta</taxon>
        <taxon>Tracheophyta</taxon>
        <taxon>Spermatophyta</taxon>
        <taxon>Magnoliopsida</taxon>
        <taxon>eudicotyledons</taxon>
        <taxon>Gunneridae</taxon>
        <taxon>Pentapetalae</taxon>
        <taxon>rosids</taxon>
        <taxon>fabids</taxon>
        <taxon>Malpighiales</taxon>
        <taxon>Salicaceae</taxon>
        <taxon>Saliceae</taxon>
        <taxon>Populus</taxon>
    </lineage>
</organism>
<protein>
    <submittedName>
        <fullName evidence="2">Uncharacterized protein</fullName>
    </submittedName>
</protein>
<keyword evidence="1" id="KW-1133">Transmembrane helix</keyword>
<feature type="transmembrane region" description="Helical" evidence="1">
    <location>
        <begin position="7"/>
        <end position="24"/>
    </location>
</feature>
<comment type="caution">
    <text evidence="2">The sequence shown here is derived from an EMBL/GenBank/DDBJ whole genome shotgun (WGS) entry which is preliminary data.</text>
</comment>
<dbReference type="Proteomes" id="UP001164929">
    <property type="component" value="Chromosome 18"/>
</dbReference>
<dbReference type="EMBL" id="JAQIZT010000018">
    <property type="protein sequence ID" value="KAJ6957549.1"/>
    <property type="molecule type" value="Genomic_DNA"/>
</dbReference>
<accession>A0AAD6PRE0</accession>
<sequence length="25" mass="2570">MLSHVRAATLLGSVAAGQLLAMVLF</sequence>
<reference evidence="2 3" key="1">
    <citation type="journal article" date="2023" name="Mol. Ecol. Resour.">
        <title>Chromosome-level genome assembly of a triploid poplar Populus alba 'Berolinensis'.</title>
        <authorList>
            <person name="Chen S."/>
            <person name="Yu Y."/>
            <person name="Wang X."/>
            <person name="Wang S."/>
            <person name="Zhang T."/>
            <person name="Zhou Y."/>
            <person name="He R."/>
            <person name="Meng N."/>
            <person name="Wang Y."/>
            <person name="Liu W."/>
            <person name="Liu Z."/>
            <person name="Liu J."/>
            <person name="Guo Q."/>
            <person name="Huang H."/>
            <person name="Sederoff R.R."/>
            <person name="Wang G."/>
            <person name="Qu G."/>
            <person name="Chen S."/>
        </authorList>
    </citation>
    <scope>NUCLEOTIDE SEQUENCE [LARGE SCALE GENOMIC DNA]</scope>
    <source>
        <strain evidence="2">SC-2020</strain>
    </source>
</reference>
<evidence type="ECO:0000256" key="1">
    <source>
        <dbReference type="SAM" id="Phobius"/>
    </source>
</evidence>
<dbReference type="AlphaFoldDB" id="A0AAD6PRE0"/>
<name>A0AAD6PRE0_9ROSI</name>
<proteinExistence type="predicted"/>
<gene>
    <name evidence="2" type="ORF">NC653_039494</name>
</gene>
<evidence type="ECO:0000313" key="2">
    <source>
        <dbReference type="EMBL" id="KAJ6957549.1"/>
    </source>
</evidence>
<evidence type="ECO:0000313" key="3">
    <source>
        <dbReference type="Proteomes" id="UP001164929"/>
    </source>
</evidence>
<keyword evidence="1" id="KW-0472">Membrane</keyword>